<dbReference type="PROSITE" id="PS01081">
    <property type="entry name" value="HTH_TETR_1"/>
    <property type="match status" value="1"/>
</dbReference>
<evidence type="ECO:0000256" key="1">
    <source>
        <dbReference type="ARBA" id="ARBA00001974"/>
    </source>
</evidence>
<dbReference type="InterPro" id="IPR031656">
    <property type="entry name" value="DAO_C"/>
</dbReference>
<feature type="compositionally biased region" description="Basic residues" evidence="10">
    <location>
        <begin position="146"/>
        <end position="166"/>
    </location>
</feature>
<dbReference type="InterPro" id="IPR023772">
    <property type="entry name" value="DNA-bd_HTH_TetR-type_CS"/>
</dbReference>
<keyword evidence="6 9" id="KW-0560">Oxidoreductase</keyword>
<gene>
    <name evidence="12" type="ORF">F8M49_11410</name>
</gene>
<evidence type="ECO:0000256" key="2">
    <source>
        <dbReference type="ARBA" id="ARBA00007330"/>
    </source>
</evidence>
<dbReference type="Pfam" id="PF00440">
    <property type="entry name" value="TetR_N"/>
    <property type="match status" value="1"/>
</dbReference>
<evidence type="ECO:0000256" key="9">
    <source>
        <dbReference type="RuleBase" id="RU361217"/>
    </source>
</evidence>
<dbReference type="Pfam" id="PF01266">
    <property type="entry name" value="DAO"/>
    <property type="match status" value="1"/>
</dbReference>
<dbReference type="Proteomes" id="UP001275440">
    <property type="component" value="Unassembled WGS sequence"/>
</dbReference>
<comment type="cofactor">
    <cofactor evidence="1 9">
        <name>FAD</name>
        <dbReference type="ChEBI" id="CHEBI:57692"/>
    </cofactor>
</comment>
<evidence type="ECO:0000313" key="12">
    <source>
        <dbReference type="EMBL" id="MDV2475812.1"/>
    </source>
</evidence>
<keyword evidence="13" id="KW-1185">Reference proteome</keyword>
<keyword evidence="4" id="KW-0319">Glycerol metabolism</keyword>
<dbReference type="InterPro" id="IPR006076">
    <property type="entry name" value="FAD-dep_OxRdtase"/>
</dbReference>
<dbReference type="Gene3D" id="3.50.50.60">
    <property type="entry name" value="FAD/NAD(P)-binding domain"/>
    <property type="match status" value="1"/>
</dbReference>
<comment type="caution">
    <text evidence="12">The sequence shown here is derived from an EMBL/GenBank/DDBJ whole genome shotgun (WGS) entry which is preliminary data.</text>
</comment>
<evidence type="ECO:0000256" key="4">
    <source>
        <dbReference type="ARBA" id="ARBA00022798"/>
    </source>
</evidence>
<accession>A0ABU3WP93</accession>
<keyword evidence="5" id="KW-0274">FAD</keyword>
<evidence type="ECO:0000259" key="11">
    <source>
        <dbReference type="PROSITE" id="PS50977"/>
    </source>
</evidence>
<feature type="compositionally biased region" description="Basic residues" evidence="10">
    <location>
        <begin position="63"/>
        <end position="72"/>
    </location>
</feature>
<evidence type="ECO:0000256" key="8">
    <source>
        <dbReference type="PROSITE-ProRule" id="PRU00335"/>
    </source>
</evidence>
<dbReference type="PROSITE" id="PS50977">
    <property type="entry name" value="HTH_TETR_2"/>
    <property type="match status" value="1"/>
</dbReference>
<evidence type="ECO:0000313" key="13">
    <source>
        <dbReference type="Proteomes" id="UP001275440"/>
    </source>
</evidence>
<dbReference type="Gene3D" id="1.10.357.10">
    <property type="entry name" value="Tetracycline Repressor, domain 2"/>
    <property type="match status" value="1"/>
</dbReference>
<dbReference type="Gene3D" id="3.30.9.10">
    <property type="entry name" value="D-Amino Acid Oxidase, subunit A, domain 2"/>
    <property type="match status" value="1"/>
</dbReference>
<dbReference type="SUPFAM" id="SSF51905">
    <property type="entry name" value="FAD/NAD(P)-binding domain"/>
    <property type="match status" value="1"/>
</dbReference>
<dbReference type="SUPFAM" id="SSF46689">
    <property type="entry name" value="Homeodomain-like"/>
    <property type="match status" value="1"/>
</dbReference>
<dbReference type="PROSITE" id="PS00977">
    <property type="entry name" value="FAD_G3PDH_1"/>
    <property type="match status" value="1"/>
</dbReference>
<keyword evidence="3 9" id="KW-0285">Flavoprotein</keyword>
<feature type="compositionally biased region" description="Basic residues" evidence="10">
    <location>
        <begin position="85"/>
        <end position="98"/>
    </location>
</feature>
<feature type="region of interest" description="Disordered" evidence="10">
    <location>
        <begin position="47"/>
        <end position="186"/>
    </location>
</feature>
<name>A0ABU3WP93_9NOCA</name>
<reference evidence="12 13" key="1">
    <citation type="submission" date="2019-10" db="EMBL/GenBank/DDBJ databases">
        <title>Draft Genome Assembly of Rhodococcus zopfii DSM44189.</title>
        <authorList>
            <person name="Sutton J.M."/>
            <person name="Akob D.M."/>
            <person name="Bushman T.J."/>
        </authorList>
    </citation>
    <scope>NUCLEOTIDE SEQUENCE [LARGE SCALE GENOMIC DNA]</scope>
    <source>
        <strain evidence="12 13">DSM 44189</strain>
    </source>
</reference>
<dbReference type="Gene3D" id="1.10.8.870">
    <property type="entry name" value="Alpha-glycerophosphate oxidase, cap domain"/>
    <property type="match status" value="1"/>
</dbReference>
<feature type="compositionally biased region" description="Basic residues" evidence="10">
    <location>
        <begin position="47"/>
        <end position="56"/>
    </location>
</feature>
<dbReference type="EC" id="1.1.5.3" evidence="9"/>
<sequence>MLDFGLRRTTLAEVARRAGVSRPTVYRRWPDTRAIVADLLTREIRRVAPRAGRRRPGAGPARPRGRDHRRRDRLPPAVREDPQHRPGRAHHLHRRPARHQPANAAGHPDRRRRRRSARRIDPHRRSAPDRRDGVAHRAIGGPVGTCRRRHDSPRRPAGRTRPRRRRLSDPRPGRTTVTGPGSGALSAARRHHELDRLADDPTVDVLVIGGGVTGAGVALDAAARGLSVVLAERHDLAFGTSRWSSKLVHGGLRYLATGNVGIAHESAVERGLLMTVVAPHLIRSMPQLVPLLPSVGRGESALVRAGFLAGDALRAAARTPAALLPRSCRVDADRAAALVPAVRRDGLRGGLLAHDGQLVDDARLVVALARTAATFGARILTRVSAHAATAETAVLHDEITGGDFTVRARAVINAAGVWAGHVDPSIALRPSRGTHLVLDAAVLGHPTAALTVPIPGATNRFVFALPAQLGRVYLGLTDEDAPGDIPDVPHATDTEIDFLLDTVNTALATALTRDDVLATYSGLRPLLRTADGDGATADLSRKHAVVRAEGRPIGIVGGKLTTYRKMAQDALDAAVAATGLPAGPCNTHRIPLVGAANRTSLARLPAPVSLVRRYGTEAALLTADPGRLDPVAPGLDVCRAEFDFAITHEGALDADDILDRRTRIGLVPADRAAAHEAALSVLAEHRLA</sequence>
<dbReference type="InterPro" id="IPR000447">
    <property type="entry name" value="G3P_DH_FAD-dep"/>
</dbReference>
<dbReference type="InterPro" id="IPR036188">
    <property type="entry name" value="FAD/NAD-bd_sf"/>
</dbReference>
<feature type="DNA-binding region" description="H-T-H motif" evidence="8">
    <location>
        <begin position="10"/>
        <end position="29"/>
    </location>
</feature>
<protein>
    <recommendedName>
        <fullName evidence="9">Glycerol-3-phosphate dehydrogenase</fullName>
        <ecNumber evidence="9">1.1.5.3</ecNumber>
    </recommendedName>
</protein>
<comment type="catalytic activity">
    <reaction evidence="9">
        <text>a quinone + sn-glycerol 3-phosphate = dihydroxyacetone phosphate + a quinol</text>
        <dbReference type="Rhea" id="RHEA:18977"/>
        <dbReference type="ChEBI" id="CHEBI:24646"/>
        <dbReference type="ChEBI" id="CHEBI:57597"/>
        <dbReference type="ChEBI" id="CHEBI:57642"/>
        <dbReference type="ChEBI" id="CHEBI:132124"/>
        <dbReference type="EC" id="1.1.5.3"/>
    </reaction>
</comment>
<dbReference type="PANTHER" id="PTHR11985">
    <property type="entry name" value="GLYCEROL-3-PHOSPHATE DEHYDROGENASE"/>
    <property type="match status" value="1"/>
</dbReference>
<dbReference type="InterPro" id="IPR001647">
    <property type="entry name" value="HTH_TetR"/>
</dbReference>
<keyword evidence="7 8" id="KW-0238">DNA-binding</keyword>
<dbReference type="PANTHER" id="PTHR11985:SF35">
    <property type="entry name" value="ANAEROBIC GLYCEROL-3-PHOSPHATE DEHYDROGENASE SUBUNIT A"/>
    <property type="match status" value="1"/>
</dbReference>
<comment type="similarity">
    <text evidence="2 9">Belongs to the FAD-dependent glycerol-3-phosphate dehydrogenase family.</text>
</comment>
<evidence type="ECO:0000256" key="7">
    <source>
        <dbReference type="ARBA" id="ARBA00023125"/>
    </source>
</evidence>
<evidence type="ECO:0000256" key="3">
    <source>
        <dbReference type="ARBA" id="ARBA00022630"/>
    </source>
</evidence>
<dbReference type="Pfam" id="PF16901">
    <property type="entry name" value="DAO_C"/>
    <property type="match status" value="1"/>
</dbReference>
<proteinExistence type="inferred from homology"/>
<organism evidence="12 13">
    <name type="scientific">Rhodococcus zopfii</name>
    <dbReference type="NCBI Taxonomy" id="43772"/>
    <lineage>
        <taxon>Bacteria</taxon>
        <taxon>Bacillati</taxon>
        <taxon>Actinomycetota</taxon>
        <taxon>Actinomycetes</taxon>
        <taxon>Mycobacteriales</taxon>
        <taxon>Nocardiaceae</taxon>
        <taxon>Rhodococcus</taxon>
    </lineage>
</organism>
<evidence type="ECO:0000256" key="5">
    <source>
        <dbReference type="ARBA" id="ARBA00022827"/>
    </source>
</evidence>
<dbReference type="InterPro" id="IPR038299">
    <property type="entry name" value="DAO_C_sf"/>
</dbReference>
<dbReference type="InterPro" id="IPR009057">
    <property type="entry name" value="Homeodomain-like_sf"/>
</dbReference>
<dbReference type="PROSITE" id="PS00978">
    <property type="entry name" value="FAD_G3PDH_2"/>
    <property type="match status" value="1"/>
</dbReference>
<dbReference type="PRINTS" id="PR01001">
    <property type="entry name" value="FADG3PDH"/>
</dbReference>
<evidence type="ECO:0000256" key="6">
    <source>
        <dbReference type="ARBA" id="ARBA00023002"/>
    </source>
</evidence>
<evidence type="ECO:0000256" key="10">
    <source>
        <dbReference type="SAM" id="MobiDB-lite"/>
    </source>
</evidence>
<feature type="domain" description="HTH tetR-type" evidence="11">
    <location>
        <begin position="1"/>
        <end position="47"/>
    </location>
</feature>
<feature type="compositionally biased region" description="Basic and acidic residues" evidence="10">
    <location>
        <begin position="118"/>
        <end position="135"/>
    </location>
</feature>
<dbReference type="EMBL" id="WBMO01000001">
    <property type="protein sequence ID" value="MDV2475812.1"/>
    <property type="molecule type" value="Genomic_DNA"/>
</dbReference>